<evidence type="ECO:0000313" key="2">
    <source>
        <dbReference type="EMBL" id="TXF89173.1"/>
    </source>
</evidence>
<feature type="domain" description="Adaptor protein ClpS core" evidence="1">
    <location>
        <begin position="26"/>
        <end position="87"/>
    </location>
</feature>
<keyword evidence="3" id="KW-1185">Reference proteome</keyword>
<evidence type="ECO:0000259" key="1">
    <source>
        <dbReference type="Pfam" id="PF02617"/>
    </source>
</evidence>
<dbReference type="InterPro" id="IPR014719">
    <property type="entry name" value="Ribosomal_bL12_C/ClpS-like"/>
</dbReference>
<dbReference type="InterPro" id="IPR003769">
    <property type="entry name" value="ClpS_core"/>
</dbReference>
<dbReference type="GO" id="GO:0030163">
    <property type="term" value="P:protein catabolic process"/>
    <property type="evidence" value="ECO:0007669"/>
    <property type="project" value="InterPro"/>
</dbReference>
<protein>
    <submittedName>
        <fullName evidence="2">ATP-dependent Clp protease adaptor ClpS</fullName>
    </submittedName>
</protein>
<accession>A0A5C7FS09</accession>
<dbReference type="SUPFAM" id="SSF54736">
    <property type="entry name" value="ClpS-like"/>
    <property type="match status" value="1"/>
</dbReference>
<dbReference type="RefSeq" id="WP_147930935.1">
    <property type="nucleotide sequence ID" value="NZ_VOXD01000016.1"/>
</dbReference>
<dbReference type="EMBL" id="VOXD01000016">
    <property type="protein sequence ID" value="TXF89173.1"/>
    <property type="molecule type" value="Genomic_DNA"/>
</dbReference>
<dbReference type="GO" id="GO:0006508">
    <property type="term" value="P:proteolysis"/>
    <property type="evidence" value="ECO:0007669"/>
    <property type="project" value="UniProtKB-KW"/>
</dbReference>
<keyword evidence="2" id="KW-0378">Hydrolase</keyword>
<dbReference type="Proteomes" id="UP000321907">
    <property type="component" value="Unassembled WGS sequence"/>
</dbReference>
<organism evidence="2 3">
    <name type="scientific">Neolewinella aurantiaca</name>
    <dbReference type="NCBI Taxonomy" id="2602767"/>
    <lineage>
        <taxon>Bacteria</taxon>
        <taxon>Pseudomonadati</taxon>
        <taxon>Bacteroidota</taxon>
        <taxon>Saprospiria</taxon>
        <taxon>Saprospirales</taxon>
        <taxon>Lewinellaceae</taxon>
        <taxon>Neolewinella</taxon>
    </lineage>
</organism>
<keyword evidence="2" id="KW-0645">Protease</keyword>
<gene>
    <name evidence="2" type="ORF">FUA23_11725</name>
</gene>
<comment type="caution">
    <text evidence="2">The sequence shown here is derived from an EMBL/GenBank/DDBJ whole genome shotgun (WGS) entry which is preliminary data.</text>
</comment>
<dbReference type="Pfam" id="PF02617">
    <property type="entry name" value="ClpS"/>
    <property type="match status" value="1"/>
</dbReference>
<name>A0A5C7FS09_9BACT</name>
<dbReference type="OrthoDB" id="598046at2"/>
<proteinExistence type="predicted"/>
<dbReference type="AlphaFoldDB" id="A0A5C7FS09"/>
<dbReference type="GO" id="GO:0008233">
    <property type="term" value="F:peptidase activity"/>
    <property type="evidence" value="ECO:0007669"/>
    <property type="project" value="UniProtKB-KW"/>
</dbReference>
<dbReference type="Gene3D" id="3.30.1390.10">
    <property type="match status" value="1"/>
</dbReference>
<evidence type="ECO:0000313" key="3">
    <source>
        <dbReference type="Proteomes" id="UP000321907"/>
    </source>
</evidence>
<reference evidence="2 3" key="1">
    <citation type="submission" date="2019-08" db="EMBL/GenBank/DDBJ databases">
        <title>Lewinella sp. strain SSH13 Genome sequencing and assembly.</title>
        <authorList>
            <person name="Kim I."/>
        </authorList>
    </citation>
    <scope>NUCLEOTIDE SEQUENCE [LARGE SCALE GENOMIC DNA]</scope>
    <source>
        <strain evidence="2 3">SSH13</strain>
    </source>
</reference>
<sequence length="97" mass="10839">MLYAHAPQEDVLLEEEIEVGSGEPADLIVYNDDHNTFDWVMKSFEEILGHSSQQSEQLAMLIHFKGKATVKSAAMAELRPKREALVDRGLSAVIEGR</sequence>